<keyword evidence="2" id="KW-1185">Reference proteome</keyword>
<evidence type="ECO:0000313" key="1">
    <source>
        <dbReference type="EMBL" id="MBB4080685.1"/>
    </source>
</evidence>
<gene>
    <name evidence="1" type="ORF">GGR28_003320</name>
</gene>
<evidence type="ECO:0008006" key="3">
    <source>
        <dbReference type="Google" id="ProtNLM"/>
    </source>
</evidence>
<proteinExistence type="predicted"/>
<dbReference type="RefSeq" id="WP_183496911.1">
    <property type="nucleotide sequence ID" value="NZ_JACIFF010000009.1"/>
</dbReference>
<reference evidence="1 2" key="1">
    <citation type="submission" date="2020-08" db="EMBL/GenBank/DDBJ databases">
        <title>Genomic Encyclopedia of Type Strains, Phase IV (KMG-IV): sequencing the most valuable type-strain genomes for metagenomic binning, comparative biology and taxonomic classification.</title>
        <authorList>
            <person name="Goeker M."/>
        </authorList>
    </citation>
    <scope>NUCLEOTIDE SEQUENCE [LARGE SCALE GENOMIC DNA]</scope>
    <source>
        <strain evidence="1 2">DSM 105137</strain>
    </source>
</reference>
<name>A0A840EAW2_9BACT</name>
<comment type="caution">
    <text evidence="1">The sequence shown here is derived from an EMBL/GenBank/DDBJ whole genome shotgun (WGS) entry which is preliminary data.</text>
</comment>
<protein>
    <recommendedName>
        <fullName evidence="3">DUF3891 family protein</fullName>
    </recommendedName>
</protein>
<dbReference type="Proteomes" id="UP000576209">
    <property type="component" value="Unassembled WGS sequence"/>
</dbReference>
<dbReference type="EMBL" id="JACIFF010000009">
    <property type="protein sequence ID" value="MBB4080685.1"/>
    <property type="molecule type" value="Genomic_DNA"/>
</dbReference>
<dbReference type="AlphaFoldDB" id="A0A840EAW2"/>
<accession>A0A840EAW2</accession>
<evidence type="ECO:0000313" key="2">
    <source>
        <dbReference type="Proteomes" id="UP000576209"/>
    </source>
</evidence>
<sequence>MLVRPHPTGWRITLHPAHGLLAAELYTHLPSTVPPELALPTVLAVAQHDDHQLDFAAGDYLTERGAPKDFTLLKLSEAQRSEQAEGLMKDAYRKHGWTGLLIGRHFEFLYSGQPVDARLKKLLRQISTKRTEILHSRAWAADLLETTYGKLRFCDRLSLILCGEEAPSPGRELEINDAMGESIFLRQEDESRKVVVRPWPFEEASFSVSVESFVLDQLSFKSGEELGKKLADTPAEVRSWNLCEQ</sequence>
<organism evidence="1 2">
    <name type="scientific">Neolewinella aquimaris</name>
    <dbReference type="NCBI Taxonomy" id="1835722"/>
    <lineage>
        <taxon>Bacteria</taxon>
        <taxon>Pseudomonadati</taxon>
        <taxon>Bacteroidota</taxon>
        <taxon>Saprospiria</taxon>
        <taxon>Saprospirales</taxon>
        <taxon>Lewinellaceae</taxon>
        <taxon>Neolewinella</taxon>
    </lineage>
</organism>
<dbReference type="Pfam" id="PF13030">
    <property type="entry name" value="DUF3891"/>
    <property type="match status" value="1"/>
</dbReference>
<dbReference type="InterPro" id="IPR024992">
    <property type="entry name" value="DUF3891"/>
</dbReference>